<dbReference type="Gene3D" id="1.10.8.430">
    <property type="entry name" value="Helical domain of apoptotic protease-activating factors"/>
    <property type="match status" value="1"/>
</dbReference>
<dbReference type="RefSeq" id="XP_024316175.1">
    <property type="nucleotide sequence ID" value="XM_024460407.1"/>
</dbReference>
<dbReference type="Gene3D" id="3.40.50.300">
    <property type="entry name" value="P-loop containing nucleotide triphosphate hydrolases"/>
    <property type="match status" value="1"/>
</dbReference>
<feature type="domain" description="NB-ARC" evidence="5">
    <location>
        <begin position="231"/>
        <end position="392"/>
    </location>
</feature>
<reference evidence="9" key="3">
    <citation type="submission" date="2018-08" db="UniProtKB">
        <authorList>
            <consortium name="EnsemblPlants"/>
        </authorList>
    </citation>
    <scope>IDENTIFICATION</scope>
    <source>
        <strain evidence="9">cv. Bd21</strain>
    </source>
</reference>
<dbReference type="FunFam" id="1.10.10.10:FF:000322">
    <property type="entry name" value="Probable disease resistance protein At1g63360"/>
    <property type="match status" value="1"/>
</dbReference>
<dbReference type="Proteomes" id="UP000008810">
    <property type="component" value="Chromosome 3"/>
</dbReference>
<evidence type="ECO:0000256" key="2">
    <source>
        <dbReference type="ARBA" id="ARBA00022737"/>
    </source>
</evidence>
<dbReference type="EMBL" id="CM000882">
    <property type="protein sequence ID" value="KQJ95077.2"/>
    <property type="molecule type" value="Genomic_DNA"/>
</dbReference>
<dbReference type="GO" id="GO:0002758">
    <property type="term" value="P:innate immune response-activating signaling pathway"/>
    <property type="evidence" value="ECO:0007669"/>
    <property type="project" value="UniProtKB-ARBA"/>
</dbReference>
<feature type="domain" description="Disease resistance protein winged helix" evidence="6">
    <location>
        <begin position="474"/>
        <end position="544"/>
    </location>
</feature>
<organism evidence="8">
    <name type="scientific">Brachypodium distachyon</name>
    <name type="common">Purple false brome</name>
    <name type="synonym">Trachynia distachya</name>
    <dbReference type="NCBI Taxonomy" id="15368"/>
    <lineage>
        <taxon>Eukaryota</taxon>
        <taxon>Viridiplantae</taxon>
        <taxon>Streptophyta</taxon>
        <taxon>Embryophyta</taxon>
        <taxon>Tracheophyta</taxon>
        <taxon>Spermatophyta</taxon>
        <taxon>Magnoliopsida</taxon>
        <taxon>Liliopsida</taxon>
        <taxon>Poales</taxon>
        <taxon>Poaceae</taxon>
        <taxon>BOP clade</taxon>
        <taxon>Pooideae</taxon>
        <taxon>Stipodae</taxon>
        <taxon>Brachypodieae</taxon>
        <taxon>Brachypodium</taxon>
    </lineage>
</organism>
<evidence type="ECO:0000259" key="6">
    <source>
        <dbReference type="Pfam" id="PF23559"/>
    </source>
</evidence>
<dbReference type="InterPro" id="IPR032675">
    <property type="entry name" value="LRR_dom_sf"/>
</dbReference>
<dbReference type="GO" id="GO:0043531">
    <property type="term" value="F:ADP binding"/>
    <property type="evidence" value="ECO:0007669"/>
    <property type="project" value="InterPro"/>
</dbReference>
<name>A0A0Q3LRB3_BRADI</name>
<dbReference type="RefSeq" id="XP_014755944.1">
    <property type="nucleotide sequence ID" value="XM_014900458.2"/>
</dbReference>
<dbReference type="GO" id="GO:0042742">
    <property type="term" value="P:defense response to bacterium"/>
    <property type="evidence" value="ECO:0007669"/>
    <property type="project" value="UniProtKB-ARBA"/>
</dbReference>
<dbReference type="GO" id="GO:0098542">
    <property type="term" value="P:defense response to other organism"/>
    <property type="evidence" value="ECO:0000318"/>
    <property type="project" value="GO_Central"/>
</dbReference>
<dbReference type="RefSeq" id="XP_024316176.1">
    <property type="nucleotide sequence ID" value="XM_024460408.1"/>
</dbReference>
<keyword evidence="3" id="KW-0611">Plant defense</keyword>
<dbReference type="InterPro" id="IPR036388">
    <property type="entry name" value="WH-like_DNA-bd_sf"/>
</dbReference>
<dbReference type="InterPro" id="IPR002182">
    <property type="entry name" value="NB-ARC"/>
</dbReference>
<dbReference type="OrthoDB" id="680036at2759"/>
<evidence type="ECO:0000313" key="8">
    <source>
        <dbReference type="EMBL" id="KQJ95077.2"/>
    </source>
</evidence>
<evidence type="ECO:0000256" key="4">
    <source>
        <dbReference type="SAM" id="MobiDB-lite"/>
    </source>
</evidence>
<evidence type="ECO:0000256" key="3">
    <source>
        <dbReference type="ARBA" id="ARBA00022821"/>
    </source>
</evidence>
<evidence type="ECO:0000313" key="10">
    <source>
        <dbReference type="Proteomes" id="UP000008810"/>
    </source>
</evidence>
<proteinExistence type="predicted"/>
<dbReference type="Gramene" id="KQJ95077">
    <property type="protein sequence ID" value="KQJ95077"/>
    <property type="gene ID" value="BRADI_3g15075v3"/>
</dbReference>
<dbReference type="PRINTS" id="PR00364">
    <property type="entry name" value="DISEASERSIST"/>
</dbReference>
<dbReference type="InterPro" id="IPR027417">
    <property type="entry name" value="P-loop_NTPase"/>
</dbReference>
<dbReference type="InterPro" id="IPR058922">
    <property type="entry name" value="WHD_DRP"/>
</dbReference>
<dbReference type="Pfam" id="PF25019">
    <property type="entry name" value="LRR_R13L1-DRL21"/>
    <property type="match status" value="1"/>
</dbReference>
<keyword evidence="1" id="KW-0433">Leucine-rich repeat</keyword>
<dbReference type="KEGG" id="bdi:100822648"/>
<protein>
    <recommendedName>
        <fullName evidence="11">NB-ARC domain-containing protein</fullName>
    </recommendedName>
</protein>
<evidence type="ECO:0000259" key="5">
    <source>
        <dbReference type="Pfam" id="PF00931"/>
    </source>
</evidence>
<dbReference type="GO" id="GO:0009626">
    <property type="term" value="P:plant-type hypersensitive response"/>
    <property type="evidence" value="ECO:0007669"/>
    <property type="project" value="UniProtKB-ARBA"/>
</dbReference>
<evidence type="ECO:0000256" key="1">
    <source>
        <dbReference type="ARBA" id="ARBA00022614"/>
    </source>
</evidence>
<feature type="domain" description="R13L1/DRL21-like LRR repeat region" evidence="7">
    <location>
        <begin position="743"/>
        <end position="867"/>
    </location>
</feature>
<keyword evidence="2" id="KW-0677">Repeat</keyword>
<dbReference type="SUPFAM" id="SSF52047">
    <property type="entry name" value="RNI-like"/>
    <property type="match status" value="1"/>
</dbReference>
<dbReference type="Gene3D" id="3.80.10.10">
    <property type="entry name" value="Ribonuclease Inhibitor"/>
    <property type="match status" value="3"/>
</dbReference>
<evidence type="ECO:0000259" key="7">
    <source>
        <dbReference type="Pfam" id="PF25019"/>
    </source>
</evidence>
<dbReference type="GeneID" id="100822648"/>
<reference evidence="8 9" key="1">
    <citation type="journal article" date="2010" name="Nature">
        <title>Genome sequencing and analysis of the model grass Brachypodium distachyon.</title>
        <authorList>
            <consortium name="International Brachypodium Initiative"/>
        </authorList>
    </citation>
    <scope>NUCLEOTIDE SEQUENCE [LARGE SCALE GENOMIC DNA]</scope>
    <source>
        <strain evidence="8">Bd21</strain>
        <strain evidence="9">cv. Bd21</strain>
    </source>
</reference>
<gene>
    <name evidence="9" type="primary">LOC100822648</name>
    <name evidence="8" type="ORF">BRADI_3g15075v3</name>
</gene>
<accession>A0A0Q3LRB3</accession>
<dbReference type="RefSeq" id="XP_024316179.1">
    <property type="nucleotide sequence ID" value="XM_024460411.1"/>
</dbReference>
<evidence type="ECO:0000313" key="9">
    <source>
        <dbReference type="EnsemblPlants" id="KQJ95077"/>
    </source>
</evidence>
<dbReference type="Gene3D" id="1.10.10.10">
    <property type="entry name" value="Winged helix-like DNA-binding domain superfamily/Winged helix DNA-binding domain"/>
    <property type="match status" value="1"/>
</dbReference>
<feature type="region of interest" description="Disordered" evidence="4">
    <location>
        <begin position="101"/>
        <end position="121"/>
    </location>
</feature>
<reference evidence="8" key="2">
    <citation type="submission" date="2017-06" db="EMBL/GenBank/DDBJ databases">
        <title>WGS assembly of Brachypodium distachyon.</title>
        <authorList>
            <consortium name="The International Brachypodium Initiative"/>
            <person name="Lucas S."/>
            <person name="Harmon-Smith M."/>
            <person name="Lail K."/>
            <person name="Tice H."/>
            <person name="Grimwood J."/>
            <person name="Bruce D."/>
            <person name="Barry K."/>
            <person name="Shu S."/>
            <person name="Lindquist E."/>
            <person name="Wang M."/>
            <person name="Pitluck S."/>
            <person name="Vogel J.P."/>
            <person name="Garvin D.F."/>
            <person name="Mockler T.C."/>
            <person name="Schmutz J."/>
            <person name="Rokhsar D."/>
            <person name="Bevan M.W."/>
        </authorList>
    </citation>
    <scope>NUCLEOTIDE SEQUENCE</scope>
    <source>
        <strain evidence="8">Bd21</strain>
    </source>
</reference>
<dbReference type="PANTHER" id="PTHR36766">
    <property type="entry name" value="PLANT BROAD-SPECTRUM MILDEW RESISTANCE PROTEIN RPW8"/>
    <property type="match status" value="1"/>
</dbReference>
<dbReference type="EnsemblPlants" id="KQJ95077">
    <property type="protein sequence ID" value="KQJ95077"/>
    <property type="gene ID" value="BRADI_3g15075v3"/>
</dbReference>
<dbReference type="SUPFAM" id="SSF52058">
    <property type="entry name" value="L domain-like"/>
    <property type="match status" value="2"/>
</dbReference>
<evidence type="ECO:0008006" key="11">
    <source>
        <dbReference type="Google" id="ProtNLM"/>
    </source>
</evidence>
<dbReference type="PANTHER" id="PTHR36766:SF73">
    <property type="entry name" value="NB-ARC DOMAIN-CONTAINING PROTEIN"/>
    <property type="match status" value="1"/>
</dbReference>
<sequence length="1513" mass="169712">MALVPSVAAGNNALQVFAARVGLGDGVVALEEKLRNAGAVLGAAREIEIRNEALVQSLPQLQRLIYDAEEVLDEIDYFRVQAGFNTDEEMLDEIDDSLCDDDEVNRGSGGGNSDACGGSSLVSPADVDNQGTISALVPAYERSIMRAVARAELNSDELLPQICEISRSLGDFTGAIRDALKLEELDGIALAKHGSESTKRLTTPYLTVTKIFGRDHERDQIIRLLTSDAYRNQTLTVLPVVGNGGIGKTALAQYVFSDPRIETYFDMKIWICVSLNFDAVRLTRQMLECITGMDQGGGANLNILQDALKDALKGSRVLLVLDDIWDIKDSNEWSQLVAPLRSNQQGEGNAILATTRNQSVAKSVGALDSVALDGLESEAFWDCFRAYAFGKEKGHKKLHRIGRQIADRLKGYPLAAKSVGGLLRKDISVERWTRILERKEWISHQDTEGIIAILKFSYDYLPFHLRRCFSYCSLFPKSYQIYAEDLVYLWISQGFVYPASDNRRLEEIGSEYLDDLVNLGFFEKLDKDRTDIHFLMHDLMHDLAQGVSSKECFTMDGSQCQQMPPTIQHLSIIATSQYSDFEKDMVQLTSLQSNKLVSFMLFGSFGSTFVKNFHFMTDVTQNLRTLRLSGFEDDGDILSGFGHCIHLRYLRATKQENDKHNPWFERFDRQFPKELCALYRLQFLTVGVDCHLSNLTKSFSNLVNLRHFICHEESHSEISNVSKLTSLQELRQFMVRKKAGFWIAQLGNLLELGSLCIFGLENLESKEEANNARLLDRKHLRNLCLSWDASRVSANPDAIKEVLEGLQPHPDLNHLQISGYRSATPPTWLGEASPLIRLRSIYLEDCQFLRTLPPFVHLKCLKKLHLVRICGTTDMSTHSLEELIIEEVEELERWIVRDDLPLLASELHVLEIKGCPKLRELPLSCYSASQTVAIHVFPVLYSLIIHDCPLLMSLPPLPLGPKVLKMTTVNVGSALYESLSYYQFKSLSYYQTLILHGSNQLRTPNGVLAMHNLGTLYELTLINCSNLTWFSWAGAFWQLKSLKKLNFVDCPNLLSMPATQEEQDYMRDRPLLALETLTIESCCIRGNWFGHVLSLLPSLSYLEMGECAGAADDECMVLISPGSLTSLKELYVTNCVELYCGNIEGLGGLISLEKLRIGDCPKLLSSLMPEEMEEDGGSLSRNILLPPSLQELVLDGVTQKLLSLSSLTCLKDLGITESSDLESLDLHSCTALEEVRIHCCGALSSVQGLQTCINLRSVQVYSSPDFWSAWSPAMQELERVGHGLFFPQLERIWTDDLSLLTSCSCKFLTSLGRLGFLFYEDDEDSNSTMEDPNEVFLLLTSLTELEFNSYNKLRSLPATLHLLPSLKKLAIKSCESIESLEEVALPASLEELHISDCGSLQSLPASLNCLHSFRKLEILCCTGILSLQEQRLPPSLEEMVIGSCKNLQSLPDDLHRLSSLSKLEIKSCPSIKSLPECGMPPALRDFWVWDCSEELKEECNKVRNIKRMTQIYM</sequence>
<dbReference type="Pfam" id="PF23559">
    <property type="entry name" value="WHD_DRP"/>
    <property type="match status" value="1"/>
</dbReference>
<dbReference type="RefSeq" id="XP_024316178.1">
    <property type="nucleotide sequence ID" value="XM_024460410.1"/>
</dbReference>
<dbReference type="Pfam" id="PF00931">
    <property type="entry name" value="NB-ARC"/>
    <property type="match status" value="1"/>
</dbReference>
<keyword evidence="10" id="KW-1185">Reference proteome</keyword>
<dbReference type="SUPFAM" id="SSF52540">
    <property type="entry name" value="P-loop containing nucleoside triphosphate hydrolases"/>
    <property type="match status" value="1"/>
</dbReference>
<dbReference type="InterPro" id="IPR042197">
    <property type="entry name" value="Apaf_helical"/>
</dbReference>
<dbReference type="InterPro" id="IPR056789">
    <property type="entry name" value="LRR_R13L1-DRL21"/>
</dbReference>